<comment type="catalytic activity">
    <reaction evidence="1">
        <text>ATP + protein L-histidine = ADP + protein N-phospho-L-histidine.</text>
        <dbReference type="EC" id="2.7.13.3"/>
    </reaction>
</comment>
<evidence type="ECO:0000256" key="2">
    <source>
        <dbReference type="ARBA" id="ARBA00012438"/>
    </source>
</evidence>
<feature type="domain" description="Histidine kinase/HSP90-like ATPase" evidence="10">
    <location>
        <begin position="297"/>
        <end position="388"/>
    </location>
</feature>
<dbReference type="CDD" id="cd16917">
    <property type="entry name" value="HATPase_UhpB-NarQ-NarX-like"/>
    <property type="match status" value="1"/>
</dbReference>
<dbReference type="GO" id="GO:0046983">
    <property type="term" value="F:protein dimerization activity"/>
    <property type="evidence" value="ECO:0007669"/>
    <property type="project" value="InterPro"/>
</dbReference>
<dbReference type="PANTHER" id="PTHR24421:SF10">
    <property type="entry name" value="NITRATE_NITRITE SENSOR PROTEIN NARQ"/>
    <property type="match status" value="1"/>
</dbReference>
<evidence type="ECO:0000259" key="10">
    <source>
        <dbReference type="SMART" id="SM00387"/>
    </source>
</evidence>
<dbReference type="EMBL" id="LRQV01000205">
    <property type="protein sequence ID" value="KXK58351.1"/>
    <property type="molecule type" value="Genomic_DNA"/>
</dbReference>
<evidence type="ECO:0000256" key="4">
    <source>
        <dbReference type="ARBA" id="ARBA00022679"/>
    </source>
</evidence>
<keyword evidence="12" id="KW-1185">Reference proteome</keyword>
<dbReference type="GO" id="GO:0016020">
    <property type="term" value="C:membrane"/>
    <property type="evidence" value="ECO:0007669"/>
    <property type="project" value="InterPro"/>
</dbReference>
<feature type="transmembrane region" description="Helical" evidence="9">
    <location>
        <begin position="141"/>
        <end position="160"/>
    </location>
</feature>
<dbReference type="GO" id="GO:0005524">
    <property type="term" value="F:ATP binding"/>
    <property type="evidence" value="ECO:0007669"/>
    <property type="project" value="UniProtKB-KW"/>
</dbReference>
<evidence type="ECO:0000256" key="7">
    <source>
        <dbReference type="ARBA" id="ARBA00022840"/>
    </source>
</evidence>
<keyword evidence="8" id="KW-0902">Two-component regulatory system</keyword>
<keyword evidence="9" id="KW-1133">Transmembrane helix</keyword>
<keyword evidence="9" id="KW-0472">Membrane</keyword>
<evidence type="ECO:0000313" key="11">
    <source>
        <dbReference type="EMBL" id="KXK58351.1"/>
    </source>
</evidence>
<feature type="transmembrane region" description="Helical" evidence="9">
    <location>
        <begin position="62"/>
        <end position="94"/>
    </location>
</feature>
<dbReference type="InterPro" id="IPR003594">
    <property type="entry name" value="HATPase_dom"/>
</dbReference>
<protein>
    <recommendedName>
        <fullName evidence="2">histidine kinase</fullName>
        <ecNumber evidence="2">2.7.13.3</ecNumber>
    </recommendedName>
</protein>
<gene>
    <name evidence="11" type="ORF">AWW66_30270</name>
</gene>
<dbReference type="InterPro" id="IPR050482">
    <property type="entry name" value="Sensor_HK_TwoCompSys"/>
</dbReference>
<dbReference type="Gene3D" id="1.20.5.1930">
    <property type="match status" value="1"/>
</dbReference>
<dbReference type="Pfam" id="PF02518">
    <property type="entry name" value="HATPase_c"/>
    <property type="match status" value="1"/>
</dbReference>
<sequence>MTAPPSLVDSAAAVLLALLTAYTPLDPPGPAFDGPPWAAWLTGALLGLPVAVRRLWPLPVLALILGAAVGATVAGVTGAGAIWVTYVPVAFALYTAATTTGARWSVVALTLSLLGPALAIPWYYAVRMPPVPAVTNSEVPLWWPVELGITAVTLSAAWAAGRMVRWRRTVTARMAAQLAREAVADERLRIARELHDIIGHSMSLIAVKATVANHIAEERPQEARAALAAIEHASRTAMTEIRRLLGVLRSDGGPAELTPALGTAELPALAERVRATGLWVDLALVGTDDLPVAVDLTVYRIVQEALTNVLRHAVEATTCRVRVVVSADGIDIEVVDDGRTGPPTQRRTGGGHGLVGMRERVAMYGGTLVAGPQPRAGFRVAAHLPHDAGDDLNDDVLAADG</sequence>
<evidence type="ECO:0000256" key="5">
    <source>
        <dbReference type="ARBA" id="ARBA00022741"/>
    </source>
</evidence>
<accession>A0A136PJ11</accession>
<evidence type="ECO:0000256" key="1">
    <source>
        <dbReference type="ARBA" id="ARBA00000085"/>
    </source>
</evidence>
<reference evidence="11 12" key="1">
    <citation type="submission" date="2016-01" db="EMBL/GenBank/DDBJ databases">
        <title>Whole genome sequence and analysis of Micromonospora rosaria DSM 803, which can produce antibacterial substance rosamicin.</title>
        <authorList>
            <person name="Yang H."/>
            <person name="He X."/>
            <person name="Zhu D."/>
        </authorList>
    </citation>
    <scope>NUCLEOTIDE SEQUENCE [LARGE SCALE GENOMIC DNA]</scope>
    <source>
        <strain evidence="11 12">DSM 803</strain>
    </source>
</reference>
<keyword evidence="3" id="KW-0597">Phosphoprotein</keyword>
<name>A0A136PJ11_9ACTN</name>
<evidence type="ECO:0000313" key="12">
    <source>
        <dbReference type="Proteomes" id="UP000070620"/>
    </source>
</evidence>
<keyword evidence="7" id="KW-0067">ATP-binding</keyword>
<feature type="transmembrane region" description="Helical" evidence="9">
    <location>
        <begin position="37"/>
        <end position="56"/>
    </location>
</feature>
<keyword evidence="4" id="KW-0808">Transferase</keyword>
<dbReference type="Proteomes" id="UP000070620">
    <property type="component" value="Unassembled WGS sequence"/>
</dbReference>
<keyword evidence="6 11" id="KW-0418">Kinase</keyword>
<dbReference type="InterPro" id="IPR036890">
    <property type="entry name" value="HATPase_C_sf"/>
</dbReference>
<evidence type="ECO:0000256" key="3">
    <source>
        <dbReference type="ARBA" id="ARBA00022553"/>
    </source>
</evidence>
<proteinExistence type="predicted"/>
<dbReference type="InterPro" id="IPR055558">
    <property type="entry name" value="DUF7134"/>
</dbReference>
<keyword evidence="5" id="KW-0547">Nucleotide-binding</keyword>
<organism evidence="11 12">
    <name type="scientific">Micromonospora rosaria</name>
    <dbReference type="NCBI Taxonomy" id="47874"/>
    <lineage>
        <taxon>Bacteria</taxon>
        <taxon>Bacillati</taxon>
        <taxon>Actinomycetota</taxon>
        <taxon>Actinomycetes</taxon>
        <taxon>Micromonosporales</taxon>
        <taxon>Micromonosporaceae</taxon>
        <taxon>Micromonospora</taxon>
    </lineage>
</organism>
<evidence type="ECO:0000256" key="8">
    <source>
        <dbReference type="ARBA" id="ARBA00023012"/>
    </source>
</evidence>
<keyword evidence="9" id="KW-0812">Transmembrane</keyword>
<dbReference type="InterPro" id="IPR011712">
    <property type="entry name" value="Sig_transdc_His_kin_sub3_dim/P"/>
</dbReference>
<dbReference type="GO" id="GO:0000155">
    <property type="term" value="F:phosphorelay sensor kinase activity"/>
    <property type="evidence" value="ECO:0007669"/>
    <property type="project" value="InterPro"/>
</dbReference>
<dbReference type="AlphaFoldDB" id="A0A136PJ11"/>
<feature type="transmembrane region" description="Helical" evidence="9">
    <location>
        <begin position="106"/>
        <end position="126"/>
    </location>
</feature>
<evidence type="ECO:0000256" key="6">
    <source>
        <dbReference type="ARBA" id="ARBA00022777"/>
    </source>
</evidence>
<dbReference type="PANTHER" id="PTHR24421">
    <property type="entry name" value="NITRATE/NITRITE SENSOR PROTEIN NARX-RELATED"/>
    <property type="match status" value="1"/>
</dbReference>
<dbReference type="SMART" id="SM00387">
    <property type="entry name" value="HATPase_c"/>
    <property type="match status" value="1"/>
</dbReference>
<dbReference type="SUPFAM" id="SSF55874">
    <property type="entry name" value="ATPase domain of HSP90 chaperone/DNA topoisomerase II/histidine kinase"/>
    <property type="match status" value="1"/>
</dbReference>
<evidence type="ECO:0000256" key="9">
    <source>
        <dbReference type="SAM" id="Phobius"/>
    </source>
</evidence>
<dbReference type="Pfam" id="PF07730">
    <property type="entry name" value="HisKA_3"/>
    <property type="match status" value="1"/>
</dbReference>
<dbReference type="Pfam" id="PF23539">
    <property type="entry name" value="DUF7134"/>
    <property type="match status" value="1"/>
</dbReference>
<dbReference type="EC" id="2.7.13.3" evidence="2"/>
<dbReference type="Gene3D" id="3.30.565.10">
    <property type="entry name" value="Histidine kinase-like ATPase, C-terminal domain"/>
    <property type="match status" value="1"/>
</dbReference>
<comment type="caution">
    <text evidence="11">The sequence shown here is derived from an EMBL/GenBank/DDBJ whole genome shotgun (WGS) entry which is preliminary data.</text>
</comment>